<dbReference type="Proteomes" id="UP001066276">
    <property type="component" value="Chromosome 2_2"/>
</dbReference>
<accession>A0AAV7UTC3</accession>
<dbReference type="AlphaFoldDB" id="A0AAV7UTC3"/>
<feature type="region of interest" description="Disordered" evidence="1">
    <location>
        <begin position="49"/>
        <end position="86"/>
    </location>
</feature>
<evidence type="ECO:0000313" key="3">
    <source>
        <dbReference type="Proteomes" id="UP001066276"/>
    </source>
</evidence>
<name>A0AAV7UTC3_PLEWA</name>
<proteinExistence type="predicted"/>
<evidence type="ECO:0000256" key="1">
    <source>
        <dbReference type="SAM" id="MobiDB-lite"/>
    </source>
</evidence>
<evidence type="ECO:0000313" key="2">
    <source>
        <dbReference type="EMBL" id="KAJ1192322.1"/>
    </source>
</evidence>
<dbReference type="EMBL" id="JANPWB010000004">
    <property type="protein sequence ID" value="KAJ1192322.1"/>
    <property type="molecule type" value="Genomic_DNA"/>
</dbReference>
<reference evidence="2" key="1">
    <citation type="journal article" date="2022" name="bioRxiv">
        <title>Sequencing and chromosome-scale assembly of the giantPleurodeles waltlgenome.</title>
        <authorList>
            <person name="Brown T."/>
            <person name="Elewa A."/>
            <person name="Iarovenko S."/>
            <person name="Subramanian E."/>
            <person name="Araus A.J."/>
            <person name="Petzold A."/>
            <person name="Susuki M."/>
            <person name="Suzuki K.-i.T."/>
            <person name="Hayashi T."/>
            <person name="Toyoda A."/>
            <person name="Oliveira C."/>
            <person name="Osipova E."/>
            <person name="Leigh N.D."/>
            <person name="Simon A."/>
            <person name="Yun M.H."/>
        </authorList>
    </citation>
    <scope>NUCLEOTIDE SEQUENCE</scope>
    <source>
        <strain evidence="2">20211129_DDA</strain>
        <tissue evidence="2">Liver</tissue>
    </source>
</reference>
<sequence length="86" mass="8625">MCGVRTQEDAGARSKVGAEEEWSIAAAAVVCRSSGISVSRGIVAEALVPPQSAKGKKRAASGGGEKDAINRGRGGAARKTPQGATM</sequence>
<protein>
    <submittedName>
        <fullName evidence="2">Uncharacterized protein</fullName>
    </submittedName>
</protein>
<keyword evidence="3" id="KW-1185">Reference proteome</keyword>
<organism evidence="2 3">
    <name type="scientific">Pleurodeles waltl</name>
    <name type="common">Iberian ribbed newt</name>
    <dbReference type="NCBI Taxonomy" id="8319"/>
    <lineage>
        <taxon>Eukaryota</taxon>
        <taxon>Metazoa</taxon>
        <taxon>Chordata</taxon>
        <taxon>Craniata</taxon>
        <taxon>Vertebrata</taxon>
        <taxon>Euteleostomi</taxon>
        <taxon>Amphibia</taxon>
        <taxon>Batrachia</taxon>
        <taxon>Caudata</taxon>
        <taxon>Salamandroidea</taxon>
        <taxon>Salamandridae</taxon>
        <taxon>Pleurodelinae</taxon>
        <taxon>Pleurodeles</taxon>
    </lineage>
</organism>
<comment type="caution">
    <text evidence="2">The sequence shown here is derived from an EMBL/GenBank/DDBJ whole genome shotgun (WGS) entry which is preliminary data.</text>
</comment>
<gene>
    <name evidence="2" type="ORF">NDU88_001633</name>
</gene>